<comment type="similarity">
    <text evidence="1">Belongs to the sulfotransferase 1 family.</text>
</comment>
<feature type="domain" description="Sulfotransferase" evidence="3">
    <location>
        <begin position="428"/>
        <end position="505"/>
    </location>
</feature>
<dbReference type="Gene3D" id="3.40.50.300">
    <property type="entry name" value="P-loop containing nucleotide triphosphate hydrolases"/>
    <property type="match status" value="5"/>
</dbReference>
<reference evidence="4 5" key="1">
    <citation type="submission" date="2017-07" db="EMBL/GenBank/DDBJ databases">
        <authorList>
            <person name="Talla V."/>
            <person name="Backstrom N."/>
        </authorList>
    </citation>
    <scope>NUCLEOTIDE SEQUENCE [LARGE SCALE GENOMIC DNA]</scope>
</reference>
<feature type="domain" description="Sulfotransferase" evidence="3">
    <location>
        <begin position="30"/>
        <end position="290"/>
    </location>
</feature>
<evidence type="ECO:0000256" key="1">
    <source>
        <dbReference type="ARBA" id="ARBA00005771"/>
    </source>
</evidence>
<organism evidence="4 5">
    <name type="scientific">Leptidea sinapis</name>
    <dbReference type="NCBI Taxonomy" id="189913"/>
    <lineage>
        <taxon>Eukaryota</taxon>
        <taxon>Metazoa</taxon>
        <taxon>Ecdysozoa</taxon>
        <taxon>Arthropoda</taxon>
        <taxon>Hexapoda</taxon>
        <taxon>Insecta</taxon>
        <taxon>Pterygota</taxon>
        <taxon>Neoptera</taxon>
        <taxon>Endopterygota</taxon>
        <taxon>Lepidoptera</taxon>
        <taxon>Glossata</taxon>
        <taxon>Ditrysia</taxon>
        <taxon>Papilionoidea</taxon>
        <taxon>Pieridae</taxon>
        <taxon>Dismorphiinae</taxon>
        <taxon>Leptidea</taxon>
    </lineage>
</organism>
<feature type="domain" description="Sulfotransferase" evidence="3">
    <location>
        <begin position="856"/>
        <end position="1065"/>
    </location>
</feature>
<name>A0A5E4QV42_9NEOP</name>
<sequence length="1074" mass="126807">MGSNARKQFPYEIERLSEEENKKVASIFNGTTWVQEMVWLINNELDYDRAKAVTLNNRFPFLEMESMAEIIHTEPNEIIKKNMEQVKETILPILFDDILTMPTTSPRFIKTHLPLSLLPPTILDNNKVVYIAREPRDVVVSYYYHNKLARFINDEPDFKSFWKLFKDSEVIWSPFFPHVQEAWEKRNNPNLLFLFYEDLLKDLRGNVQRVAEFFGKSLTSEQLNELSEHLTFDNFKKNKAVNLEGMNKIGVFTKDGAFIRQGKSGTWRDHFDPEMTLEANRWISENLQNTDLRFPNMEMKMGSNTTKHFPYEIERLSEEENKKVASIYNGGIVLRFSRIGPQKYFMPKFYEKFAERIYNLELRADDIFVAIESIAEVIEGESNDLAKKYREAVLLFNDIVTMPTTSPRFIKTHLPLSLLPPTLLDNNKDLRGNVQRVAEFFGKSLTNEQLIGLCEHLTFDNFKKNKAVNYEHMIKKGKSGSWRDHFDPEMTLEADRWISENLQNTDLRFPNMEMKMRINKKEQFPFEIERLSDEENKEVTRCYNGGVVWKFIRIGPQKYFFPNIYEKFAERIYNLELRKDDIFVASFPKCGTTWLQELVWLINNNLDYDRAKTVILNKRFPFLEMEGLKGAINTETNEIMINYTEQDKKALIPMKFDDILTMPTTSPRFIKTHLPLSLLPPTLLDNNKLMKNMNDEPDLKTFWKFFKNSQEAWEKRNHPNLLFLFYEDLLKDLRGNVQRVAEFFGKSLTNEQLNELSEHLTFDNFKKNKAVNLEEMSEKGIFTKDGAFIRQGKSGSWRDHFDPEMTLEADRELTGFVRVGPKGYFFPHKFKEEAESTTFSMCVHPRMKEIFTEENKDDERKLKLLEWVTQPGTEQLAAATSRRFVKTHIPLSLLPPNLLDAKVVYVARDPRDVVVSFYHLNKSMRTQGYVGDFKQFWEFFSHDLHHWTPYFEHLKEAWEMRHHPNLLFLFYEELSKDLPKAVRRVADFLGKDFNDEQIAHLCEHLSIDSFKNNKSVNYDVMKELGIMIGNRGFIRKGKAGGWRDYFDEEMTFQAERWLADNLKDTDLRFPHLQF</sequence>
<dbReference type="SUPFAM" id="SSF52540">
    <property type="entry name" value="P-loop containing nucleoside triphosphate hydrolases"/>
    <property type="match status" value="4"/>
</dbReference>
<dbReference type="GO" id="GO:0008146">
    <property type="term" value="F:sulfotransferase activity"/>
    <property type="evidence" value="ECO:0007669"/>
    <property type="project" value="InterPro"/>
</dbReference>
<accession>A0A5E4QV42</accession>
<dbReference type="Pfam" id="PF00685">
    <property type="entry name" value="Sulfotransfer_1"/>
    <property type="match status" value="5"/>
</dbReference>
<proteinExistence type="inferred from homology"/>
<keyword evidence="2" id="KW-0808">Transferase</keyword>
<gene>
    <name evidence="4" type="ORF">LSINAPIS_LOCUS12507</name>
</gene>
<dbReference type="AlphaFoldDB" id="A0A5E4QV42"/>
<evidence type="ECO:0000313" key="5">
    <source>
        <dbReference type="Proteomes" id="UP000324832"/>
    </source>
</evidence>
<protein>
    <recommendedName>
        <fullName evidence="3">Sulfotransferase domain-containing protein</fullName>
    </recommendedName>
</protein>
<keyword evidence="5" id="KW-1185">Reference proteome</keyword>
<dbReference type="InterPro" id="IPR000863">
    <property type="entry name" value="Sulfotransferase_dom"/>
</dbReference>
<evidence type="ECO:0000313" key="4">
    <source>
        <dbReference type="EMBL" id="VVD02248.1"/>
    </source>
</evidence>
<evidence type="ECO:0000256" key="2">
    <source>
        <dbReference type="ARBA" id="ARBA00022679"/>
    </source>
</evidence>
<dbReference type="InterPro" id="IPR027417">
    <property type="entry name" value="P-loop_NTPase"/>
</dbReference>
<feature type="domain" description="Sulfotransferase" evidence="3">
    <location>
        <begin position="704"/>
        <end position="810"/>
    </location>
</feature>
<evidence type="ECO:0000259" key="3">
    <source>
        <dbReference type="Pfam" id="PF00685"/>
    </source>
</evidence>
<dbReference type="PANTHER" id="PTHR11783">
    <property type="entry name" value="SULFOTRANSFERASE SULT"/>
    <property type="match status" value="1"/>
</dbReference>
<dbReference type="Proteomes" id="UP000324832">
    <property type="component" value="Unassembled WGS sequence"/>
</dbReference>
<dbReference type="EMBL" id="FZQP02005900">
    <property type="protein sequence ID" value="VVD02248.1"/>
    <property type="molecule type" value="Genomic_DNA"/>
</dbReference>
<feature type="domain" description="Sulfotransferase" evidence="3">
    <location>
        <begin position="579"/>
        <end position="687"/>
    </location>
</feature>